<sequence>MRRFFTVAAAPPVLLNTLHARLFNSRCGLLVVVYGTTLADWLLIPILLVWFNQLWRYFA</sequence>
<proteinExistence type="predicted"/>
<keyword evidence="1" id="KW-0812">Transmembrane</keyword>
<accession>A0A0D7BK03</accession>
<name>A0A0D7BK03_9AGAR</name>
<evidence type="ECO:0000313" key="2">
    <source>
        <dbReference type="EMBL" id="KIY70444.1"/>
    </source>
</evidence>
<gene>
    <name evidence="2" type="ORF">CYLTODRAFT_419793</name>
</gene>
<keyword evidence="1" id="KW-0472">Membrane</keyword>
<feature type="transmembrane region" description="Helical" evidence="1">
    <location>
        <begin position="30"/>
        <end position="51"/>
    </location>
</feature>
<dbReference type="Proteomes" id="UP000054007">
    <property type="component" value="Unassembled WGS sequence"/>
</dbReference>
<reference evidence="2 3" key="1">
    <citation type="journal article" date="2015" name="Fungal Genet. Biol.">
        <title>Evolution of novel wood decay mechanisms in Agaricales revealed by the genome sequences of Fistulina hepatica and Cylindrobasidium torrendii.</title>
        <authorList>
            <person name="Floudas D."/>
            <person name="Held B.W."/>
            <person name="Riley R."/>
            <person name="Nagy L.G."/>
            <person name="Koehler G."/>
            <person name="Ransdell A.S."/>
            <person name="Younus H."/>
            <person name="Chow J."/>
            <person name="Chiniquy J."/>
            <person name="Lipzen A."/>
            <person name="Tritt A."/>
            <person name="Sun H."/>
            <person name="Haridas S."/>
            <person name="LaButti K."/>
            <person name="Ohm R.A."/>
            <person name="Kues U."/>
            <person name="Blanchette R.A."/>
            <person name="Grigoriev I.V."/>
            <person name="Minto R.E."/>
            <person name="Hibbett D.S."/>
        </authorList>
    </citation>
    <scope>NUCLEOTIDE SEQUENCE [LARGE SCALE GENOMIC DNA]</scope>
    <source>
        <strain evidence="2 3">FP15055 ss-10</strain>
    </source>
</reference>
<keyword evidence="3" id="KW-1185">Reference proteome</keyword>
<evidence type="ECO:0000256" key="1">
    <source>
        <dbReference type="SAM" id="Phobius"/>
    </source>
</evidence>
<dbReference type="AlphaFoldDB" id="A0A0D7BK03"/>
<protein>
    <submittedName>
        <fullName evidence="2">Uncharacterized protein</fullName>
    </submittedName>
</protein>
<keyword evidence="1" id="KW-1133">Transmembrane helix</keyword>
<dbReference type="EMBL" id="KN880468">
    <property type="protein sequence ID" value="KIY70444.1"/>
    <property type="molecule type" value="Genomic_DNA"/>
</dbReference>
<organism evidence="2 3">
    <name type="scientific">Cylindrobasidium torrendii FP15055 ss-10</name>
    <dbReference type="NCBI Taxonomy" id="1314674"/>
    <lineage>
        <taxon>Eukaryota</taxon>
        <taxon>Fungi</taxon>
        <taxon>Dikarya</taxon>
        <taxon>Basidiomycota</taxon>
        <taxon>Agaricomycotina</taxon>
        <taxon>Agaricomycetes</taxon>
        <taxon>Agaricomycetidae</taxon>
        <taxon>Agaricales</taxon>
        <taxon>Marasmiineae</taxon>
        <taxon>Physalacriaceae</taxon>
        <taxon>Cylindrobasidium</taxon>
    </lineage>
</organism>
<evidence type="ECO:0000313" key="3">
    <source>
        <dbReference type="Proteomes" id="UP000054007"/>
    </source>
</evidence>